<organism evidence="1 2">
    <name type="scientific">Peronospora matthiolae</name>
    <dbReference type="NCBI Taxonomy" id="2874970"/>
    <lineage>
        <taxon>Eukaryota</taxon>
        <taxon>Sar</taxon>
        <taxon>Stramenopiles</taxon>
        <taxon>Oomycota</taxon>
        <taxon>Peronosporomycetes</taxon>
        <taxon>Peronosporales</taxon>
        <taxon>Peronosporaceae</taxon>
        <taxon>Peronospora</taxon>
    </lineage>
</organism>
<dbReference type="AlphaFoldDB" id="A0AAV1VGK8"/>
<accession>A0AAV1VGK8</accession>
<dbReference type="EMBL" id="CAKLBY020000311">
    <property type="protein sequence ID" value="CAK7944888.1"/>
    <property type="molecule type" value="Genomic_DNA"/>
</dbReference>
<evidence type="ECO:0000313" key="1">
    <source>
        <dbReference type="EMBL" id="CAK7944888.1"/>
    </source>
</evidence>
<name>A0AAV1VGK8_9STRA</name>
<proteinExistence type="predicted"/>
<reference evidence="1" key="1">
    <citation type="submission" date="2024-01" db="EMBL/GenBank/DDBJ databases">
        <authorList>
            <person name="Webb A."/>
        </authorList>
    </citation>
    <scope>NUCLEOTIDE SEQUENCE</scope>
    <source>
        <strain evidence="1">Pm1</strain>
    </source>
</reference>
<sequence length="84" mass="9620">MHAKFQPRTSIVYVGSAFHPNRIRGNRAPRFYRTFQTSSGNETNDDGVVGKCHHDFETMSDDCNVVVNGHHDYDTRIDECYVVV</sequence>
<dbReference type="Proteomes" id="UP001162060">
    <property type="component" value="Unassembled WGS sequence"/>
</dbReference>
<evidence type="ECO:0000313" key="2">
    <source>
        <dbReference type="Proteomes" id="UP001162060"/>
    </source>
</evidence>
<comment type="caution">
    <text evidence="1">The sequence shown here is derived from an EMBL/GenBank/DDBJ whole genome shotgun (WGS) entry which is preliminary data.</text>
</comment>
<gene>
    <name evidence="1" type="ORF">PM001_LOCUS30038</name>
</gene>
<protein>
    <submittedName>
        <fullName evidence="1">Uncharacterized protein</fullName>
    </submittedName>
</protein>